<feature type="transmembrane region" description="Helical" evidence="9">
    <location>
        <begin position="382"/>
        <end position="413"/>
    </location>
</feature>
<protein>
    <recommendedName>
        <fullName evidence="12">MFS transporter</fullName>
    </recommendedName>
</protein>
<dbReference type="EMBL" id="BHZE01000003">
    <property type="protein sequence ID" value="GCD77045.1"/>
    <property type="molecule type" value="Genomic_DNA"/>
</dbReference>
<feature type="transmembrane region" description="Helical" evidence="9">
    <location>
        <begin position="168"/>
        <end position="188"/>
    </location>
</feature>
<feature type="transmembrane region" description="Helical" evidence="9">
    <location>
        <begin position="265"/>
        <end position="283"/>
    </location>
</feature>
<dbReference type="PROSITE" id="PS01023">
    <property type="entry name" value="PTR2_2"/>
    <property type="match status" value="1"/>
</dbReference>
<dbReference type="InterPro" id="IPR036259">
    <property type="entry name" value="MFS_trans_sf"/>
</dbReference>
<feature type="transmembrane region" description="Helical" evidence="9">
    <location>
        <begin position="76"/>
        <end position="97"/>
    </location>
</feature>
<feature type="transmembrane region" description="Helical" evidence="9">
    <location>
        <begin position="129"/>
        <end position="147"/>
    </location>
</feature>
<dbReference type="OrthoDB" id="9772725at2"/>
<gene>
    <name evidence="10" type="ORF">JCM31826_05270</name>
</gene>
<feature type="transmembrane region" description="Helical" evidence="9">
    <location>
        <begin position="46"/>
        <end position="64"/>
    </location>
</feature>
<evidence type="ECO:0000256" key="2">
    <source>
        <dbReference type="ARBA" id="ARBA00022448"/>
    </source>
</evidence>
<dbReference type="PANTHER" id="PTHR23517">
    <property type="entry name" value="RESISTANCE PROTEIN MDTM, PUTATIVE-RELATED-RELATED"/>
    <property type="match status" value="1"/>
</dbReference>
<dbReference type="Pfam" id="PF00854">
    <property type="entry name" value="PTR2"/>
    <property type="match status" value="1"/>
</dbReference>
<evidence type="ECO:0000256" key="9">
    <source>
        <dbReference type="SAM" id="Phobius"/>
    </source>
</evidence>
<feature type="transmembrane region" description="Helical" evidence="9">
    <location>
        <begin position="339"/>
        <end position="361"/>
    </location>
</feature>
<keyword evidence="6 9" id="KW-1133">Transmembrane helix</keyword>
<dbReference type="InterPro" id="IPR000109">
    <property type="entry name" value="POT_fam"/>
</dbReference>
<feature type="transmembrane region" description="Helical" evidence="9">
    <location>
        <begin position="6"/>
        <end position="25"/>
    </location>
</feature>
<comment type="caution">
    <text evidence="10">The sequence shown here is derived from an EMBL/GenBank/DDBJ whole genome shotgun (WGS) entry which is preliminary data.</text>
</comment>
<evidence type="ECO:0000256" key="6">
    <source>
        <dbReference type="ARBA" id="ARBA00022989"/>
    </source>
</evidence>
<dbReference type="Proteomes" id="UP000286715">
    <property type="component" value="Unassembled WGS sequence"/>
</dbReference>
<feature type="transmembrane region" description="Helical" evidence="9">
    <location>
        <begin position="106"/>
        <end position="123"/>
    </location>
</feature>
<dbReference type="InterPro" id="IPR018456">
    <property type="entry name" value="PTR2_symporter_CS"/>
</dbReference>
<comment type="similarity">
    <text evidence="8">Belongs to the major facilitator superfamily. Proton-dependent oligopeptide transporter (POT/PTR) (TC 2.A.17) family.</text>
</comment>
<accession>A0A401XJ37</accession>
<dbReference type="Gene3D" id="1.20.1250.20">
    <property type="entry name" value="MFS general substrate transporter like domains"/>
    <property type="match status" value="1"/>
</dbReference>
<dbReference type="InterPro" id="IPR050171">
    <property type="entry name" value="MFS_Transporters"/>
</dbReference>
<proteinExistence type="inferred from homology"/>
<name>A0A401XJ37_9FLAO</name>
<keyword evidence="7 9" id="KW-0472">Membrane</keyword>
<dbReference type="SUPFAM" id="SSF103473">
    <property type="entry name" value="MFS general substrate transporter"/>
    <property type="match status" value="1"/>
</dbReference>
<dbReference type="InterPro" id="IPR005279">
    <property type="entry name" value="Dipep/tripep_permease"/>
</dbReference>
<feature type="transmembrane region" description="Helical" evidence="9">
    <location>
        <begin position="295"/>
        <end position="319"/>
    </location>
</feature>
<feature type="transmembrane region" description="Helical" evidence="9">
    <location>
        <begin position="194"/>
        <end position="214"/>
    </location>
</feature>
<keyword evidence="2 8" id="KW-0813">Transport</keyword>
<keyword evidence="5" id="KW-0653">Protein transport</keyword>
<dbReference type="PANTHER" id="PTHR23517:SF15">
    <property type="entry name" value="PROTON-DEPENDENT OLIGOPEPTIDE FAMILY TRANSPORT PROTEIN"/>
    <property type="match status" value="1"/>
</dbReference>
<evidence type="ECO:0000313" key="11">
    <source>
        <dbReference type="Proteomes" id="UP000286715"/>
    </source>
</evidence>
<feature type="transmembrane region" description="Helical" evidence="9">
    <location>
        <begin position="433"/>
        <end position="452"/>
    </location>
</feature>
<dbReference type="GO" id="GO:0006857">
    <property type="term" value="P:oligopeptide transport"/>
    <property type="evidence" value="ECO:0007669"/>
    <property type="project" value="InterPro"/>
</dbReference>
<dbReference type="GO" id="GO:0005886">
    <property type="term" value="C:plasma membrane"/>
    <property type="evidence" value="ECO:0007669"/>
    <property type="project" value="UniProtKB-SubCell"/>
</dbReference>
<dbReference type="AlphaFoldDB" id="A0A401XJ37"/>
<feature type="transmembrane region" description="Helical" evidence="9">
    <location>
        <begin position="242"/>
        <end position="259"/>
    </location>
</feature>
<keyword evidence="3" id="KW-1003">Cell membrane</keyword>
<sequence>MHPAYKLMLIAWAAVAAWVAFVILLNRKVHPKALFALFMVELWERFSYYGMRAILVLYMTSELAKGGFAFDDAKAYGIYGAYGALVYLTPILGGFFADKIMGFRKAIIWGALLMAAGQFTLFLNNQTTFYIGLALLVIGNGFFKPNISSMIGRFYPEGDPRRDGAFTIFYMGINIGAFLTPLTCGAIGEIEGWQYGFLTAGIGMVLGFLIFMWAQSAGWYETHGLKPEEEAKPIIKGISNQLIPYITTLILIPIAWLLILKNDVVDVMLGILAVGILGYLLFLAGKYDTVQKQRIWVIVLLLLFTTVFWTFFELAGSAMNLFTERNVNKTFLGMTFTTTFFQSINPLFIMLFAPVFSWLWITLSKAGKEPAAPYKFAVGLSLLGLGFLVLTLGKAAAVAGLVPAFFLIMLYLLHTLGELTLSPVGLSLVTKLSPAKIVGMLMGIWFLSSSIAHQAGKHIARFTTVSESKIIQNPEFKKYIEDQRLFEVLSGEEFGQLMKEMSVEKALINEKTLQLLNQGLESPKYAVATLQIQEAIDRANNLSNGTQRQKALAESQKTFLVYSDNGATKDYGIVPQSKASELLDGSISGTVISSLRNDSLDLGLGVFRKLGLFAIGCGVLLFILGPMVSRWMHGIK</sequence>
<evidence type="ECO:0000256" key="7">
    <source>
        <dbReference type="ARBA" id="ARBA00023136"/>
    </source>
</evidence>
<organism evidence="10 11">
    <name type="scientific">Thermaurantimonas aggregans</name>
    <dbReference type="NCBI Taxonomy" id="2173829"/>
    <lineage>
        <taxon>Bacteria</taxon>
        <taxon>Pseudomonadati</taxon>
        <taxon>Bacteroidota</taxon>
        <taxon>Flavobacteriia</taxon>
        <taxon>Flavobacteriales</taxon>
        <taxon>Schleiferiaceae</taxon>
        <taxon>Thermaurantimonas</taxon>
    </lineage>
</organism>
<comment type="subcellular location">
    <subcellularLocation>
        <location evidence="1">Cell membrane</location>
        <topology evidence="1">Multi-pass membrane protein</topology>
    </subcellularLocation>
    <subcellularLocation>
        <location evidence="8">Membrane</location>
        <topology evidence="8">Multi-pass membrane protein</topology>
    </subcellularLocation>
</comment>
<keyword evidence="11" id="KW-1185">Reference proteome</keyword>
<evidence type="ECO:0000313" key="10">
    <source>
        <dbReference type="EMBL" id="GCD77045.1"/>
    </source>
</evidence>
<evidence type="ECO:0000256" key="8">
    <source>
        <dbReference type="RuleBase" id="RU003755"/>
    </source>
</evidence>
<dbReference type="RefSeq" id="WP_124397098.1">
    <property type="nucleotide sequence ID" value="NZ_BHZE01000003.1"/>
</dbReference>
<dbReference type="NCBIfam" id="TIGR00924">
    <property type="entry name" value="yjdL_sub1_fam"/>
    <property type="match status" value="1"/>
</dbReference>
<dbReference type="CDD" id="cd17346">
    <property type="entry name" value="MFS_DtpA_like"/>
    <property type="match status" value="1"/>
</dbReference>
<keyword evidence="4 8" id="KW-0812">Transmembrane</keyword>
<keyword evidence="5" id="KW-0571">Peptide transport</keyword>
<evidence type="ECO:0008006" key="12">
    <source>
        <dbReference type="Google" id="ProtNLM"/>
    </source>
</evidence>
<evidence type="ECO:0000256" key="1">
    <source>
        <dbReference type="ARBA" id="ARBA00004651"/>
    </source>
</evidence>
<evidence type="ECO:0000256" key="5">
    <source>
        <dbReference type="ARBA" id="ARBA00022856"/>
    </source>
</evidence>
<evidence type="ECO:0000256" key="4">
    <source>
        <dbReference type="ARBA" id="ARBA00022692"/>
    </source>
</evidence>
<feature type="transmembrane region" description="Helical" evidence="9">
    <location>
        <begin position="610"/>
        <end position="628"/>
    </location>
</feature>
<dbReference type="GO" id="GO:1904680">
    <property type="term" value="F:peptide transmembrane transporter activity"/>
    <property type="evidence" value="ECO:0007669"/>
    <property type="project" value="InterPro"/>
</dbReference>
<evidence type="ECO:0000256" key="3">
    <source>
        <dbReference type="ARBA" id="ARBA00022475"/>
    </source>
</evidence>
<reference evidence="10 11" key="1">
    <citation type="submission" date="2018-11" db="EMBL/GenBank/DDBJ databases">
        <title>Schleiferia aggregans sp. nov., a moderately thermophilic heterotrophic bacterium isolated from microbial mats at a terrestrial hot spring.</title>
        <authorList>
            <person name="Iino T."/>
            <person name="Ohkuma M."/>
            <person name="Haruta S."/>
        </authorList>
    </citation>
    <scope>NUCLEOTIDE SEQUENCE [LARGE SCALE GENOMIC DNA]</scope>
    <source>
        <strain evidence="10 11">LA</strain>
    </source>
</reference>